<feature type="compositionally biased region" description="Basic and acidic residues" evidence="1">
    <location>
        <begin position="16"/>
        <end position="35"/>
    </location>
</feature>
<accession>A0A316MSN9</accession>
<evidence type="ECO:0000313" key="2">
    <source>
        <dbReference type="EMBL" id="PWL55430.1"/>
    </source>
</evidence>
<name>A0A316MSN9_9CLOT</name>
<proteinExistence type="predicted"/>
<reference evidence="2 3" key="1">
    <citation type="submission" date="2018-03" db="EMBL/GenBank/DDBJ databases">
        <title>The uncultured portion of the human microbiome is neutrally assembled.</title>
        <authorList>
            <person name="Jeraldo P."/>
            <person name="Boardman L."/>
            <person name="White B.A."/>
            <person name="Nelson H."/>
            <person name="Goldenfeld N."/>
            <person name="Chia N."/>
        </authorList>
    </citation>
    <scope>NUCLEOTIDE SEQUENCE [LARGE SCALE GENOMIC DNA]</scope>
    <source>
        <strain evidence="2">CIM:MAG 903</strain>
    </source>
</reference>
<gene>
    <name evidence="2" type="ORF">DBY38_01540</name>
</gene>
<dbReference type="EMBL" id="QAMZ01000006">
    <property type="protein sequence ID" value="PWL55430.1"/>
    <property type="molecule type" value="Genomic_DNA"/>
</dbReference>
<evidence type="ECO:0000313" key="3">
    <source>
        <dbReference type="Proteomes" id="UP000246114"/>
    </source>
</evidence>
<sequence length="159" mass="18198">MGRPCKSAKVLTECSQTKDEINERNENEEKLKGKADNISPTQDLNDNQLSIFNFIKNELEESKLLGNLDSFILTTCVIAIDRLQYIEEKINDKPNLIFNKDLMNSKKVYTGDFLRCCNELSLSPQSRAKLANLNLNAKQDKEDDALNTIRRKKHGYKGE</sequence>
<evidence type="ECO:0000256" key="1">
    <source>
        <dbReference type="SAM" id="MobiDB-lite"/>
    </source>
</evidence>
<organism evidence="2 3">
    <name type="scientific">Clostridium cadaveris</name>
    <dbReference type="NCBI Taxonomy" id="1529"/>
    <lineage>
        <taxon>Bacteria</taxon>
        <taxon>Bacillati</taxon>
        <taxon>Bacillota</taxon>
        <taxon>Clostridia</taxon>
        <taxon>Eubacteriales</taxon>
        <taxon>Clostridiaceae</taxon>
        <taxon>Clostridium</taxon>
    </lineage>
</organism>
<dbReference type="InterPro" id="IPR006448">
    <property type="entry name" value="Phage_term_ssu_P27"/>
</dbReference>
<feature type="region of interest" description="Disordered" evidence="1">
    <location>
        <begin position="16"/>
        <end position="39"/>
    </location>
</feature>
<comment type="caution">
    <text evidence="2">The sequence shown here is derived from an EMBL/GenBank/DDBJ whole genome shotgun (WGS) entry which is preliminary data.</text>
</comment>
<dbReference type="Pfam" id="PF05119">
    <property type="entry name" value="Terminase_4"/>
    <property type="match status" value="1"/>
</dbReference>
<dbReference type="AlphaFoldDB" id="A0A316MSN9"/>
<dbReference type="RefSeq" id="WP_099336467.1">
    <property type="nucleotide sequence ID" value="NZ_CABMJC010000024.1"/>
</dbReference>
<protein>
    <submittedName>
        <fullName evidence="2">Phage terminase small subunit P27 family</fullName>
    </submittedName>
</protein>
<dbReference type="Proteomes" id="UP000246114">
    <property type="component" value="Unassembled WGS sequence"/>
</dbReference>